<evidence type="ECO:0000256" key="1">
    <source>
        <dbReference type="SAM" id="MobiDB-lite"/>
    </source>
</evidence>
<dbReference type="eggNOG" id="ENOG5031AJD">
    <property type="taxonomic scope" value="Bacteria"/>
</dbReference>
<accession>A0A081RJX8</accession>
<evidence type="ECO:0008006" key="4">
    <source>
        <dbReference type="Google" id="ProtNLM"/>
    </source>
</evidence>
<name>A0A081RJX8_SPHCR</name>
<gene>
    <name evidence="2" type="ORF">BV95_00140</name>
</gene>
<dbReference type="PATRIC" id="fig|46429.4.peg.140"/>
<dbReference type="RefSeq" id="WP_013846911.1">
    <property type="nucleotide sequence ID" value="NZ_JFHR01000001.1"/>
</dbReference>
<protein>
    <recommendedName>
        <fullName evidence="4">PRTRC system protein F</fullName>
    </recommendedName>
</protein>
<feature type="region of interest" description="Disordered" evidence="1">
    <location>
        <begin position="1"/>
        <end position="40"/>
    </location>
</feature>
<proteinExistence type="predicted"/>
<dbReference type="EMBL" id="JFHR01000001">
    <property type="protein sequence ID" value="KEQ55501.1"/>
    <property type="molecule type" value="Genomic_DNA"/>
</dbReference>
<reference evidence="2 3" key="1">
    <citation type="submission" date="2014-02" db="EMBL/GenBank/DDBJ databases">
        <title>Whole genome sequence of Sphingobium chlorophenolicum NBRC 16172.</title>
        <authorList>
            <person name="Gan H.M."/>
            <person name="Gan H.Y."/>
            <person name="Chew T.H."/>
            <person name="Savka M.A."/>
        </authorList>
    </citation>
    <scope>NUCLEOTIDE SEQUENCE [LARGE SCALE GENOMIC DNA]</scope>
    <source>
        <strain evidence="2 3">NBRC 16172</strain>
    </source>
</reference>
<evidence type="ECO:0000313" key="3">
    <source>
        <dbReference type="Proteomes" id="UP000028411"/>
    </source>
</evidence>
<feature type="compositionally biased region" description="Polar residues" evidence="1">
    <location>
        <begin position="1"/>
        <end position="13"/>
    </location>
</feature>
<evidence type="ECO:0000313" key="2">
    <source>
        <dbReference type="EMBL" id="KEQ55501.1"/>
    </source>
</evidence>
<dbReference type="Proteomes" id="UP000028411">
    <property type="component" value="Unassembled WGS sequence"/>
</dbReference>
<organism evidence="2 3">
    <name type="scientific">Sphingobium chlorophenolicum</name>
    <dbReference type="NCBI Taxonomy" id="46429"/>
    <lineage>
        <taxon>Bacteria</taxon>
        <taxon>Pseudomonadati</taxon>
        <taxon>Pseudomonadota</taxon>
        <taxon>Alphaproteobacteria</taxon>
        <taxon>Sphingomonadales</taxon>
        <taxon>Sphingomonadaceae</taxon>
        <taxon>Sphingobium</taxon>
    </lineage>
</organism>
<dbReference type="AlphaFoldDB" id="A0A081RJX8"/>
<comment type="caution">
    <text evidence="2">The sequence shown here is derived from an EMBL/GenBank/DDBJ whole genome shotgun (WGS) entry which is preliminary data.</text>
</comment>
<sequence>MATHPNSPSQSAASKPRRSTRASFSRPGTAGARLPGRSRRHRACAFHPSADLAGRAVALSGDIPALFDAPLASHHKLIGRWATSRETTAKRYTRDQARQRIERLFDKAVLDILGSVEFADFRVAVLHGNEGYPPAIAVICDSMGQLDLGWIEDSDAPIPWRAAAYKALDDMLGRALPIFGYQDLFDEISMYYWDGATDDETARQWIVEYQGMDPDDIEELTLPSNMESRRPDWMIAANAGASAELPNGLHRKLEELRKAYAALGKLRPERSAWQFDIEIAQEYLPGIEECSTLPPLTLVPVEQFAREVDDVGRHGMEYGFMDIAGFCPLPDSVPIDDWFASLRVGARFLLAAQDLIQLDPANL</sequence>